<keyword evidence="8" id="KW-1185">Reference proteome</keyword>
<comment type="similarity">
    <text evidence="1">Belongs to the LysR transcriptional regulatory family.</text>
</comment>
<name>A0ABS3Q4Z0_9GAMM</name>
<gene>
    <name evidence="7" type="ORF">J3998_07345</name>
</gene>
<accession>A0ABS3Q4Z0</accession>
<keyword evidence="2" id="KW-0805">Transcription regulation</keyword>
<dbReference type="Proteomes" id="UP000664835">
    <property type="component" value="Unassembled WGS sequence"/>
</dbReference>
<dbReference type="Gene3D" id="1.10.10.10">
    <property type="entry name" value="Winged helix-like DNA-binding domain superfamily/Winged helix DNA-binding domain"/>
    <property type="match status" value="1"/>
</dbReference>
<evidence type="ECO:0000259" key="6">
    <source>
        <dbReference type="PROSITE" id="PS50931"/>
    </source>
</evidence>
<evidence type="ECO:0000256" key="2">
    <source>
        <dbReference type="ARBA" id="ARBA00023015"/>
    </source>
</evidence>
<evidence type="ECO:0000313" key="8">
    <source>
        <dbReference type="Proteomes" id="UP000664835"/>
    </source>
</evidence>
<sequence>MTLSELRYIIAVAKEKHFRKASETCFVSQPTLSVAVKKLEEELGVILFERRKQDVIVTPIGKKIIDLAEQIIERTQDIKTIAQESQGDLSSQLKIGAIYTVAPYLLPKFIPEFNKQSPNIPLIIEENYTHVLAEKLQSGELDLAIISLPFQEPNIETMPLYQEPFKVVIPPQHELAKKDSKISLNQIKDETVLLLGAGHCFRDQVVETYPNLMHMNYQSDRLQKTFEGSSLETIRYMVASGVGISIFPCTSLSERDENLFKIRELAAKDQANRVVALAWRKTFPRTEVLAAFKKVIKSIDIPCTIPIDN</sequence>
<comment type="caution">
    <text evidence="7">The sequence shown here is derived from an EMBL/GenBank/DDBJ whole genome shotgun (WGS) entry which is preliminary data.</text>
</comment>
<dbReference type="Gene3D" id="3.40.190.10">
    <property type="entry name" value="Periplasmic binding protein-like II"/>
    <property type="match status" value="2"/>
</dbReference>
<dbReference type="RefSeq" id="WP_208149371.1">
    <property type="nucleotide sequence ID" value="NZ_JAGETV010000010.1"/>
</dbReference>
<dbReference type="PRINTS" id="PR00039">
    <property type="entry name" value="HTHLYSR"/>
</dbReference>
<dbReference type="PANTHER" id="PTHR30346:SF26">
    <property type="entry name" value="HYDROGEN PEROXIDE-INDUCIBLE GENES ACTIVATOR"/>
    <property type="match status" value="1"/>
</dbReference>
<dbReference type="Pfam" id="PF00126">
    <property type="entry name" value="HTH_1"/>
    <property type="match status" value="1"/>
</dbReference>
<dbReference type="InterPro" id="IPR036390">
    <property type="entry name" value="WH_DNA-bd_sf"/>
</dbReference>
<dbReference type="PANTHER" id="PTHR30346">
    <property type="entry name" value="TRANSCRIPTIONAL DUAL REGULATOR HCAR-RELATED"/>
    <property type="match status" value="1"/>
</dbReference>
<dbReference type="EMBL" id="JAGETV010000010">
    <property type="protein sequence ID" value="MBO1927392.1"/>
    <property type="molecule type" value="Genomic_DNA"/>
</dbReference>
<proteinExistence type="inferred from homology"/>
<dbReference type="Pfam" id="PF03466">
    <property type="entry name" value="LysR_substrate"/>
    <property type="match status" value="1"/>
</dbReference>
<feature type="domain" description="HTH lysR-type" evidence="6">
    <location>
        <begin position="1"/>
        <end position="58"/>
    </location>
</feature>
<evidence type="ECO:0000256" key="3">
    <source>
        <dbReference type="ARBA" id="ARBA00023125"/>
    </source>
</evidence>
<keyword evidence="4" id="KW-0010">Activator</keyword>
<dbReference type="CDD" id="cd08411">
    <property type="entry name" value="PBP2_OxyR"/>
    <property type="match status" value="1"/>
</dbReference>
<dbReference type="SUPFAM" id="SSF53850">
    <property type="entry name" value="Periplasmic binding protein-like II"/>
    <property type="match status" value="1"/>
</dbReference>
<protein>
    <submittedName>
        <fullName evidence="7">Hydrogen peroxide-inducible genes activator</fullName>
    </submittedName>
</protein>
<dbReference type="InterPro" id="IPR000847">
    <property type="entry name" value="LysR_HTH_N"/>
</dbReference>
<reference evidence="7 8" key="1">
    <citation type="submission" date="2021-03" db="EMBL/GenBank/DDBJ databases">
        <title>Thiomicrorhabdus sp.nov.,novel sulfur-oxidizing bacteria isolated from coastal sediment.</title>
        <authorList>
            <person name="Liu X."/>
        </authorList>
    </citation>
    <scope>NUCLEOTIDE SEQUENCE [LARGE SCALE GENOMIC DNA]</scope>
    <source>
        <strain evidence="7 8">6S2-11</strain>
    </source>
</reference>
<dbReference type="SUPFAM" id="SSF46785">
    <property type="entry name" value="Winged helix' DNA-binding domain"/>
    <property type="match status" value="1"/>
</dbReference>
<evidence type="ECO:0000256" key="5">
    <source>
        <dbReference type="ARBA" id="ARBA00023163"/>
    </source>
</evidence>
<keyword evidence="5" id="KW-0804">Transcription</keyword>
<evidence type="ECO:0000256" key="1">
    <source>
        <dbReference type="ARBA" id="ARBA00009437"/>
    </source>
</evidence>
<organism evidence="7 8">
    <name type="scientific">Thiomicrorhabdus marina</name>
    <dbReference type="NCBI Taxonomy" id="2818442"/>
    <lineage>
        <taxon>Bacteria</taxon>
        <taxon>Pseudomonadati</taxon>
        <taxon>Pseudomonadota</taxon>
        <taxon>Gammaproteobacteria</taxon>
        <taxon>Thiotrichales</taxon>
        <taxon>Piscirickettsiaceae</taxon>
        <taxon>Thiomicrorhabdus</taxon>
    </lineage>
</organism>
<dbReference type="PROSITE" id="PS50931">
    <property type="entry name" value="HTH_LYSR"/>
    <property type="match status" value="1"/>
</dbReference>
<keyword evidence="3" id="KW-0238">DNA-binding</keyword>
<dbReference type="InterPro" id="IPR036388">
    <property type="entry name" value="WH-like_DNA-bd_sf"/>
</dbReference>
<dbReference type="InterPro" id="IPR005119">
    <property type="entry name" value="LysR_subst-bd"/>
</dbReference>
<evidence type="ECO:0000256" key="4">
    <source>
        <dbReference type="ARBA" id="ARBA00023159"/>
    </source>
</evidence>
<evidence type="ECO:0000313" key="7">
    <source>
        <dbReference type="EMBL" id="MBO1927392.1"/>
    </source>
</evidence>